<evidence type="ECO:0000313" key="1">
    <source>
        <dbReference type="EMBL" id="VYT50812.1"/>
    </source>
</evidence>
<dbReference type="AlphaFoldDB" id="A0A6N2X9S5"/>
<dbReference type="InterPro" id="IPR044925">
    <property type="entry name" value="His-Me_finger_sf"/>
</dbReference>
<dbReference type="SUPFAM" id="SSF54060">
    <property type="entry name" value="His-Me finger endonucleases"/>
    <property type="match status" value="1"/>
</dbReference>
<gene>
    <name evidence="1" type="ORF">CILFYP12_04075</name>
</gene>
<proteinExistence type="predicted"/>
<sequence length="184" mass="21653">MKETIRMITQKEIDVEVWELVDTTKNLYISNMGRVKRIYKNKRERMLKPYLRKGVPPYFIKINKKEVKVAQLVWRAFHGNYDTKRYSLIHTGLKTDDRLMNLTLLSKQEAGSMFASRSRRRGIYKVDPENRNILAFYKSSREAAAKEYCSYQTILDSCNGKTRRNATGYSFVWSEVVDDSSGWI</sequence>
<accession>A0A6N2X9S5</accession>
<organism evidence="1">
    <name type="scientific">Clostridium innocuum</name>
    <dbReference type="NCBI Taxonomy" id="1522"/>
    <lineage>
        <taxon>Bacteria</taxon>
        <taxon>Bacillati</taxon>
        <taxon>Bacillota</taxon>
        <taxon>Clostridia</taxon>
        <taxon>Eubacteriales</taxon>
        <taxon>Clostridiaceae</taxon>
        <taxon>Clostridium</taxon>
    </lineage>
</organism>
<reference evidence="1" key="1">
    <citation type="submission" date="2019-11" db="EMBL/GenBank/DDBJ databases">
        <authorList>
            <person name="Feng L."/>
        </authorList>
    </citation>
    <scope>NUCLEOTIDE SEQUENCE</scope>
    <source>
        <strain evidence="1">CinnocuumLFYP12</strain>
    </source>
</reference>
<dbReference type="Gene3D" id="3.90.75.20">
    <property type="match status" value="1"/>
</dbReference>
<name>A0A6N2X9S5_CLOIN</name>
<protein>
    <submittedName>
        <fullName evidence="1">Uncharacterized protein</fullName>
    </submittedName>
</protein>
<dbReference type="EMBL" id="CACRTE010000051">
    <property type="protein sequence ID" value="VYT50812.1"/>
    <property type="molecule type" value="Genomic_DNA"/>
</dbReference>